<reference evidence="6 7" key="1">
    <citation type="submission" date="2021-12" db="EMBL/GenBank/DDBJ databases">
        <title>High titer production of polyol ester of fatty acids by Rhodotorula paludigena BS15 towards product separation-free biomass refinery.</title>
        <authorList>
            <person name="Mano J."/>
            <person name="Ono H."/>
            <person name="Tanaka T."/>
            <person name="Naito K."/>
            <person name="Sushida H."/>
            <person name="Ike M."/>
            <person name="Tokuyasu K."/>
            <person name="Kitaoka M."/>
        </authorList>
    </citation>
    <scope>NUCLEOTIDE SEQUENCE [LARGE SCALE GENOMIC DNA]</scope>
    <source>
        <strain evidence="6 7">BS15</strain>
    </source>
</reference>
<dbReference type="PROSITE" id="PS00107">
    <property type="entry name" value="PROTEIN_KINASE_ATP"/>
    <property type="match status" value="1"/>
</dbReference>
<dbReference type="PROSITE" id="PS50011">
    <property type="entry name" value="PROTEIN_KINASE_DOM"/>
    <property type="match status" value="1"/>
</dbReference>
<dbReference type="PANTHER" id="PTHR24346">
    <property type="entry name" value="MAP/MICROTUBULE AFFINITY-REGULATING KINASE"/>
    <property type="match status" value="1"/>
</dbReference>
<name>A0AAV5GDK1_9BASI</name>
<feature type="compositionally biased region" description="Basic residues" evidence="4">
    <location>
        <begin position="303"/>
        <end position="317"/>
    </location>
</feature>
<proteinExistence type="predicted"/>
<dbReference type="Proteomes" id="UP001342314">
    <property type="component" value="Unassembled WGS sequence"/>
</dbReference>
<dbReference type="GO" id="GO:0035556">
    <property type="term" value="P:intracellular signal transduction"/>
    <property type="evidence" value="ECO:0007669"/>
    <property type="project" value="TreeGrafter"/>
</dbReference>
<dbReference type="Pfam" id="PF00069">
    <property type="entry name" value="Pkinase"/>
    <property type="match status" value="1"/>
</dbReference>
<sequence length="839" mass="89324">MAPPLGKLLGGWLCGVGSDPPTAQLRPPSPPEAQSRARRLSGATAPERQPSPHPALPALTFSPPLSAAELEHDAATKQPEPPAVDAAREPQPASPALPPPVAALPTLSRLRQVESPTIVQTITPPTPIDPPSSGSTGPNHSLFAPTPTTTTTSDQTPTRSSTPPSSRASLDVTHADRSPHLLPVAPSPTLTVSDRRSRSPGRPAGPGPWGHHRRSSSTGTVGSRSFRETINAYAVEGADGQRSVNQYILGETLGRGSYATVEKARDRNTGEEFAIKEFSKRRLRQIAMSEAERRERLAQRAGGRGRGRGRGAPRGRSRGGAFAASRSSPEELDALGPDNLELVKTEVAIMKKVDHPNVASIHEVIDVTSDDALLIMELCHGGPILKLKEDEEAEPYSEDKARDIFRQLVLGIAYLHHNQIIHRDIKPDNALFSDTLRTHVKLVDFGVSKFNASPVPGADDSVAGVAGTPAYMAPELLPQKGGEQGRDGSKTPTDPNAGYACDVWSLGVTLYALVVGRLPFQASDPMELFRQIREDDPSIPEHLSPELRSLISSLLDKSPAARPSIPSLWDDPWLTSSGQSPLPSYDDNVWSEIADPSTDEVDHALAAFRGSTFLAMSAAAKFKSLLTKRRSSPTPTTPRAESESDDRDGVMVDSPDLVSSPSSSSFSPSPPNMSPVPSPEPSPAPGASRRALPPRHSNGRPPTRKQTTMSSLSLGEAVSQWGLASPTASLSSVDGADRRASLERVRTSLERARGDDGRAEKDGEEEEGGGESRRWSASPTPRPESPRPRSRPRTGGSDALLHAGVTHPGASMDAAGVVKSRGASGRIELDDGGEWEDPE</sequence>
<dbReference type="SUPFAM" id="SSF56112">
    <property type="entry name" value="Protein kinase-like (PK-like)"/>
    <property type="match status" value="1"/>
</dbReference>
<evidence type="ECO:0000256" key="2">
    <source>
        <dbReference type="ARBA" id="ARBA00022840"/>
    </source>
</evidence>
<dbReference type="GO" id="GO:0004674">
    <property type="term" value="F:protein serine/threonine kinase activity"/>
    <property type="evidence" value="ECO:0007669"/>
    <property type="project" value="TreeGrafter"/>
</dbReference>
<feature type="domain" description="Protein kinase" evidence="5">
    <location>
        <begin position="247"/>
        <end position="574"/>
    </location>
</feature>
<feature type="region of interest" description="Disordered" evidence="4">
    <location>
        <begin position="627"/>
        <end position="839"/>
    </location>
</feature>
<dbReference type="SMART" id="SM00220">
    <property type="entry name" value="S_TKc"/>
    <property type="match status" value="1"/>
</dbReference>
<evidence type="ECO:0000313" key="6">
    <source>
        <dbReference type="EMBL" id="GJN87417.1"/>
    </source>
</evidence>
<keyword evidence="7" id="KW-1185">Reference proteome</keyword>
<dbReference type="InterPro" id="IPR017441">
    <property type="entry name" value="Protein_kinase_ATP_BS"/>
</dbReference>
<gene>
    <name evidence="6" type="ORF">Rhopal_000366-T1</name>
</gene>
<feature type="binding site" evidence="3">
    <location>
        <position position="276"/>
    </location>
    <ligand>
        <name>ATP</name>
        <dbReference type="ChEBI" id="CHEBI:30616"/>
    </ligand>
</feature>
<organism evidence="6 7">
    <name type="scientific">Rhodotorula paludigena</name>
    <dbReference type="NCBI Taxonomy" id="86838"/>
    <lineage>
        <taxon>Eukaryota</taxon>
        <taxon>Fungi</taxon>
        <taxon>Dikarya</taxon>
        <taxon>Basidiomycota</taxon>
        <taxon>Pucciniomycotina</taxon>
        <taxon>Microbotryomycetes</taxon>
        <taxon>Sporidiobolales</taxon>
        <taxon>Sporidiobolaceae</taxon>
        <taxon>Rhodotorula</taxon>
    </lineage>
</organism>
<feature type="compositionally biased region" description="Pro residues" evidence="4">
    <location>
        <begin position="92"/>
        <end position="102"/>
    </location>
</feature>
<dbReference type="AlphaFoldDB" id="A0AAV5GDK1"/>
<dbReference type="PANTHER" id="PTHR24346:SF77">
    <property type="entry name" value="SERINE THREONINE PROTEIN KINASE"/>
    <property type="match status" value="1"/>
</dbReference>
<dbReference type="Gene3D" id="3.30.200.20">
    <property type="entry name" value="Phosphorylase Kinase, domain 1"/>
    <property type="match status" value="1"/>
</dbReference>
<dbReference type="InterPro" id="IPR000719">
    <property type="entry name" value="Prot_kinase_dom"/>
</dbReference>
<feature type="region of interest" description="Disordered" evidence="4">
    <location>
        <begin position="292"/>
        <end position="334"/>
    </location>
</feature>
<feature type="region of interest" description="Disordered" evidence="4">
    <location>
        <begin position="1"/>
        <end position="224"/>
    </location>
</feature>
<feature type="compositionally biased region" description="Low complexity" evidence="4">
    <location>
        <begin position="685"/>
        <end position="695"/>
    </location>
</feature>
<evidence type="ECO:0000256" key="1">
    <source>
        <dbReference type="ARBA" id="ARBA00022741"/>
    </source>
</evidence>
<feature type="compositionally biased region" description="Pro residues" evidence="4">
    <location>
        <begin position="668"/>
        <end position="684"/>
    </location>
</feature>
<feature type="compositionally biased region" description="Low complexity" evidence="4">
    <location>
        <begin position="145"/>
        <end position="166"/>
    </location>
</feature>
<accession>A0AAV5GDK1</accession>
<dbReference type="InterPro" id="IPR011009">
    <property type="entry name" value="Kinase-like_dom_sf"/>
</dbReference>
<comment type="caution">
    <text evidence="6">The sequence shown here is derived from an EMBL/GenBank/DDBJ whole genome shotgun (WGS) entry which is preliminary data.</text>
</comment>
<dbReference type="GO" id="GO:0005524">
    <property type="term" value="F:ATP binding"/>
    <property type="evidence" value="ECO:0007669"/>
    <property type="project" value="UniProtKB-UniRule"/>
</dbReference>
<feature type="compositionally biased region" description="Acidic residues" evidence="4">
    <location>
        <begin position="830"/>
        <end position="839"/>
    </location>
</feature>
<keyword evidence="1 3" id="KW-0547">Nucleotide-binding</keyword>
<dbReference type="EMBL" id="BQKY01000001">
    <property type="protein sequence ID" value="GJN87417.1"/>
    <property type="molecule type" value="Genomic_DNA"/>
</dbReference>
<evidence type="ECO:0000256" key="3">
    <source>
        <dbReference type="PROSITE-ProRule" id="PRU10141"/>
    </source>
</evidence>
<feature type="region of interest" description="Disordered" evidence="4">
    <location>
        <begin position="475"/>
        <end position="494"/>
    </location>
</feature>
<evidence type="ECO:0000313" key="7">
    <source>
        <dbReference type="Proteomes" id="UP001342314"/>
    </source>
</evidence>
<dbReference type="GO" id="GO:0005737">
    <property type="term" value="C:cytoplasm"/>
    <property type="evidence" value="ECO:0007669"/>
    <property type="project" value="TreeGrafter"/>
</dbReference>
<feature type="compositionally biased region" description="Polar residues" evidence="4">
    <location>
        <begin position="704"/>
        <end position="713"/>
    </location>
</feature>
<evidence type="ECO:0000259" key="5">
    <source>
        <dbReference type="PROSITE" id="PS50011"/>
    </source>
</evidence>
<dbReference type="Gene3D" id="1.10.510.10">
    <property type="entry name" value="Transferase(Phosphotransferase) domain 1"/>
    <property type="match status" value="1"/>
</dbReference>
<feature type="compositionally biased region" description="Basic and acidic residues" evidence="4">
    <location>
        <begin position="735"/>
        <end position="761"/>
    </location>
</feature>
<keyword evidence="2 3" id="KW-0067">ATP-binding</keyword>
<evidence type="ECO:0000256" key="4">
    <source>
        <dbReference type="SAM" id="MobiDB-lite"/>
    </source>
</evidence>
<protein>
    <recommendedName>
        <fullName evidence="5">Protein kinase domain-containing protein</fullName>
    </recommendedName>
</protein>
<dbReference type="CDD" id="cd14008">
    <property type="entry name" value="STKc_LKB1_CaMKK"/>
    <property type="match status" value="1"/>
</dbReference>